<evidence type="ECO:0000313" key="7">
    <source>
        <dbReference type="EMBL" id="NYZ23704.1"/>
    </source>
</evidence>
<keyword evidence="3" id="KW-1133">Transmembrane helix</keyword>
<proteinExistence type="predicted"/>
<keyword evidence="2" id="KW-0812">Transmembrane</keyword>
<evidence type="ECO:0000256" key="3">
    <source>
        <dbReference type="ARBA" id="ARBA00022989"/>
    </source>
</evidence>
<comment type="caution">
    <text evidence="7">The sequence shown here is derived from an EMBL/GenBank/DDBJ whole genome shotgun (WGS) entry which is preliminary data.</text>
</comment>
<name>A0ABX2TKU0_9PROT</name>
<dbReference type="Proteomes" id="UP000584642">
    <property type="component" value="Unassembled WGS sequence"/>
</dbReference>
<keyword evidence="4" id="KW-0472">Membrane</keyword>
<dbReference type="PANTHER" id="PTHR36985">
    <property type="entry name" value="TRANSLOCATION AND ASSEMBLY MODULE SUBUNIT TAMB"/>
    <property type="match status" value="1"/>
</dbReference>
<evidence type="ECO:0000256" key="5">
    <source>
        <dbReference type="SAM" id="MobiDB-lite"/>
    </source>
</evidence>
<evidence type="ECO:0000313" key="8">
    <source>
        <dbReference type="Proteomes" id="UP000584642"/>
    </source>
</evidence>
<dbReference type="EMBL" id="JABFDB010000031">
    <property type="protein sequence ID" value="NYZ23704.1"/>
    <property type="molecule type" value="Genomic_DNA"/>
</dbReference>
<evidence type="ECO:0000256" key="4">
    <source>
        <dbReference type="ARBA" id="ARBA00023136"/>
    </source>
</evidence>
<dbReference type="InterPro" id="IPR007452">
    <property type="entry name" value="TamB_C"/>
</dbReference>
<comment type="subcellular location">
    <subcellularLocation>
        <location evidence="1">Membrane</location>
        <topology evidence="1">Single-pass membrane protein</topology>
    </subcellularLocation>
</comment>
<evidence type="ECO:0000256" key="2">
    <source>
        <dbReference type="ARBA" id="ARBA00022692"/>
    </source>
</evidence>
<feature type="region of interest" description="Disordered" evidence="5">
    <location>
        <begin position="1176"/>
        <end position="1209"/>
    </location>
</feature>
<feature type="region of interest" description="Disordered" evidence="5">
    <location>
        <begin position="126"/>
        <end position="145"/>
    </location>
</feature>
<dbReference type="Pfam" id="PF04357">
    <property type="entry name" value="TamB"/>
    <property type="match status" value="1"/>
</dbReference>
<feature type="domain" description="Translocation and assembly module TamB C-terminal" evidence="6">
    <location>
        <begin position="1083"/>
        <end position="1449"/>
    </location>
</feature>
<accession>A0ABX2TKU0</accession>
<evidence type="ECO:0000256" key="1">
    <source>
        <dbReference type="ARBA" id="ARBA00004167"/>
    </source>
</evidence>
<reference evidence="7 8" key="1">
    <citation type="submission" date="2020-05" db="EMBL/GenBank/DDBJ databases">
        <title>Azospirillum oleiclasticum sp. nov, a nitrogen-fixing and heavy crude oil-emulsifying bacterium isolated from the crude oil of Yumen Oilfield.</title>
        <authorList>
            <person name="Wu D."/>
            <person name="Cai M."/>
            <person name="Zhang X."/>
        </authorList>
    </citation>
    <scope>NUCLEOTIDE SEQUENCE [LARGE SCALE GENOMIC DNA]</scope>
    <source>
        <strain evidence="7 8">ROY-1-1-2</strain>
    </source>
</reference>
<keyword evidence="8" id="KW-1185">Reference proteome</keyword>
<sequence>MRAPAVGVRWLKVLRYTLFGLLGLVLLLAAGAVGGFVWLRSDGGLRWLSATIEGAAASPDMTLTVEGLTGSIPSDLDIDRITVADSQGVWLTLERVRLELALSALLTRRVSVEELSAGSVTVARAPITTQPAPPEEPASGGGPVPDLPVGIAVKRLAVDRLILEEPLAGQRAVLRVEGSGRLAAGADAAEARIDVGRIDDRPGQVTLDAAFDPSERTLRLALKASEPAGGVIAQAAGIPGLPPVSVTLDGQGTLDDWTGRLVATAEGVARATADATVTAVAEGHAITLAAGADAARLLGPELAPLLGDAPSLKAEILIGGNGAVNLRPATLTTAAATVALSGTVDTAANRMDLAYEVTAGGASALRGLLPGASWREGRIAGTARGPLDALAVAVNAAVEGLSLGDPALDPLTGPRLALDARALVNTATGDVRLEGLELATPPATAKAQGTVGGWGQTADIGLTLTADDLSRLAALAGQPLAGAGTIDGRVTRGADGALALTLDGALRQLATGTPADAALGPSPTLRARAALAPDGAATMPELRVEGANASLNATASLVNGRVQAQATVAVPELRPIGEAAGTPMQGGITLRADVTGTPEAPAVEARLDGRDLVVGGRRIGEAQVTATATGLPTAPQGRVTARAGLNGQPLTAGATYALDGQTLRVSDLAVATGENRIGGAVTVALDTLLADGRLEGRLPALAAFSELAGVPLRGDASFTVALDGRDGRQGATLTASANGLRVEGDGAPLFEARRLTANAQVADALGNPSGKARLELQDGSASGTAITSATATAEGSLARAGFTAAVNGAGERAPSLDLAGSVAGDGDLTRVRVERLQGSFQGESFRLAGPATLTVGPQRYGVADLRLVSGGARLSVDGGLTDGGLNGKLSIDQLPLALARLADPSLRLAGALNATATLGGTLRDPRAELTLRASDVKAQQTTSNGVPGLDATVNAQWRDRRVSVDGTLGTRGGQATMTFAARAPLVLAPDTMAVSVPPNGGLEASADGTVNLSLLNDLLAGSGDRVQGTLRLDVKAGGTVGNPRLGGTVTLAGGRYEGRATGAVVTDIAARIVGDGDVFTIQSFTGRTPNGGTLRASGSIRPAATDGRALDLRVTANDARLLQTDIVTALFDADLALTGALDDSRLSGPVKVERAEVQVPNRLPPNVVALDVVEVGGNRRGRGTPTPVPPRKPGATPAAAAAPTPPPAAGPNIALDITINAPNQIFVRGRGLDLELGGQLKVGGTAAAPRISGRLRSLEGELSLIGQTFTFTRVNVDFDGTIPPDPRLDVVAEASANGVTAQVLVTGTATNPKLELASPQGLPQDEVLARVLFGKSANKLGAGEAVQLAQSAAQLAGLGGNGGGLLERVRRGLGVDRLEFNQGENGRGGAVEAGRYVSDNVYVGVEQGIGGTAQSRAKVEVDITDNIQAEADVGSNASPRVGLKFEWNY</sequence>
<dbReference type="PANTHER" id="PTHR36985:SF1">
    <property type="entry name" value="TRANSLOCATION AND ASSEMBLY MODULE SUBUNIT TAMB"/>
    <property type="match status" value="1"/>
</dbReference>
<evidence type="ECO:0000259" key="6">
    <source>
        <dbReference type="Pfam" id="PF04357"/>
    </source>
</evidence>
<feature type="compositionally biased region" description="Low complexity" evidence="5">
    <location>
        <begin position="1193"/>
        <end position="1202"/>
    </location>
</feature>
<protein>
    <recommendedName>
        <fullName evidence="6">Translocation and assembly module TamB C-terminal domain-containing protein</fullName>
    </recommendedName>
</protein>
<gene>
    <name evidence="7" type="ORF">HND93_28730</name>
</gene>
<organism evidence="7 8">
    <name type="scientific">Azospirillum oleiclasticum</name>
    <dbReference type="NCBI Taxonomy" id="2735135"/>
    <lineage>
        <taxon>Bacteria</taxon>
        <taxon>Pseudomonadati</taxon>
        <taxon>Pseudomonadota</taxon>
        <taxon>Alphaproteobacteria</taxon>
        <taxon>Rhodospirillales</taxon>
        <taxon>Azospirillaceae</taxon>
        <taxon>Azospirillum</taxon>
    </lineage>
</organism>